<evidence type="ECO:0000313" key="2">
    <source>
        <dbReference type="Proteomes" id="UP000660047"/>
    </source>
</evidence>
<dbReference type="InterPro" id="IPR025911">
    <property type="entry name" value="ToxN/AbiQ_toxin"/>
</dbReference>
<evidence type="ECO:0008006" key="3">
    <source>
        <dbReference type="Google" id="ProtNLM"/>
    </source>
</evidence>
<dbReference type="EMBL" id="BLYL01000004">
    <property type="protein sequence ID" value="GFO94008.1"/>
    <property type="molecule type" value="Genomic_DNA"/>
</dbReference>
<accession>A0AAI9NXV4</accession>
<reference evidence="1" key="1">
    <citation type="submission" date="2020-06" db="EMBL/GenBank/DDBJ databases">
        <title>Characterization of fructooligosaccharide metabolism and fructooligosaccharide-degrading enzymes in human commensal butyrate producers.</title>
        <authorList>
            <person name="Tanno H."/>
            <person name="Fujii T."/>
            <person name="Hirano K."/>
            <person name="Maeno S."/>
            <person name="Tonozuka T."/>
            <person name="Sakamoto M."/>
            <person name="Ohkuma M."/>
            <person name="Tochio T."/>
            <person name="Endo A."/>
        </authorList>
    </citation>
    <scope>NUCLEOTIDE SEQUENCE</scope>
    <source>
        <strain evidence="1">JCM 31265</strain>
    </source>
</reference>
<name>A0AAI9NXV4_9FIRM</name>
<dbReference type="RefSeq" id="WP_015533732.1">
    <property type="nucleotide sequence ID" value="NZ_BLYL01000004.1"/>
</dbReference>
<proteinExistence type="predicted"/>
<dbReference type="Proteomes" id="UP000660047">
    <property type="component" value="Unassembled WGS sequence"/>
</dbReference>
<dbReference type="Gene3D" id="3.10.129.130">
    <property type="match status" value="1"/>
</dbReference>
<dbReference type="AlphaFoldDB" id="A0AAI9NXV4"/>
<dbReference type="GO" id="GO:0004521">
    <property type="term" value="F:RNA endonuclease activity"/>
    <property type="evidence" value="ECO:0007669"/>
    <property type="project" value="InterPro"/>
</dbReference>
<comment type="caution">
    <text evidence="1">The sequence shown here is derived from an EMBL/GenBank/DDBJ whole genome shotgun (WGS) entry which is preliminary data.</text>
</comment>
<protein>
    <recommendedName>
        <fullName evidence="3">Type III toxin-antitoxin system ToxN/AbiQ family toxin</fullName>
    </recommendedName>
</protein>
<organism evidence="1 2">
    <name type="scientific">Coprococcus eutactus</name>
    <dbReference type="NCBI Taxonomy" id="33043"/>
    <lineage>
        <taxon>Bacteria</taxon>
        <taxon>Bacillati</taxon>
        <taxon>Bacillota</taxon>
        <taxon>Clostridia</taxon>
        <taxon>Lachnospirales</taxon>
        <taxon>Lachnospiraceae</taxon>
        <taxon>Coprococcus</taxon>
    </lineage>
</organism>
<dbReference type="Pfam" id="PF13958">
    <property type="entry name" value="ToxN_toxin"/>
    <property type="match status" value="1"/>
</dbReference>
<evidence type="ECO:0000313" key="1">
    <source>
        <dbReference type="EMBL" id="GFO94008.1"/>
    </source>
</evidence>
<sequence length="182" mass="21549">MTKNRLHLYRIDMKYIRELHKVCDHVPSVSPQLGKDNRHFIGIIVMVNSRMYAIPITRHDGKPQKRKTLHNNAGYTKVITETGRFVSGINFIDMIPVTEKQLLPMDDYSIRKNDSRLEKNRKRDLKFISDYVNEEDHSREIANKAITLYNQYISNEPFKIRKYCLPFNELEIVCDKYNKVTT</sequence>
<gene>
    <name evidence="1" type="ORF">COEU31_10540</name>
</gene>
<dbReference type="GO" id="GO:0003723">
    <property type="term" value="F:RNA binding"/>
    <property type="evidence" value="ECO:0007669"/>
    <property type="project" value="InterPro"/>
</dbReference>
<dbReference type="InterPro" id="IPR053735">
    <property type="entry name" value="Type_III_TA_endoRNase"/>
</dbReference>